<protein>
    <recommendedName>
        <fullName evidence="2">Phospholipid/glycerol acyltransferase domain-containing protein</fullName>
    </recommendedName>
</protein>
<dbReference type="KEGG" id="tbk:HF295_02520"/>
<dbReference type="SMART" id="SM00563">
    <property type="entry name" value="PlsC"/>
    <property type="match status" value="1"/>
</dbReference>
<proteinExistence type="predicted"/>
<dbReference type="AlphaFoldDB" id="A0A7L6N0L5"/>
<evidence type="ECO:0000313" key="3">
    <source>
        <dbReference type="EMBL" id="QLY39796.1"/>
    </source>
</evidence>
<dbReference type="RefSeq" id="WP_312032278.1">
    <property type="nucleotide sequence ID" value="NZ_CP051151.1"/>
</dbReference>
<dbReference type="Proteomes" id="UP000512167">
    <property type="component" value="Chromosome"/>
</dbReference>
<dbReference type="Pfam" id="PF01553">
    <property type="entry name" value="Acyltransferase"/>
    <property type="match status" value="1"/>
</dbReference>
<dbReference type="EMBL" id="CP051151">
    <property type="protein sequence ID" value="QLY39796.1"/>
    <property type="molecule type" value="Genomic_DNA"/>
</dbReference>
<evidence type="ECO:0000256" key="1">
    <source>
        <dbReference type="SAM" id="Phobius"/>
    </source>
</evidence>
<keyword evidence="4" id="KW-1185">Reference proteome</keyword>
<keyword evidence="1" id="KW-0472">Membrane</keyword>
<evidence type="ECO:0000259" key="2">
    <source>
        <dbReference type="SMART" id="SM00563"/>
    </source>
</evidence>
<sequence>MKKAKKIVKHNWFLRLIKAILKTFKKRPKLIMEELQLPEQAIYIANHSGAAGPLTLSMYFPKYLVPWGAHPMTENYKHRWKYLYYVFYQQKLKYSKFRSFILATLFGLISKILYKGVQLIPTYTDLRLRHSISKSIEHLEVGNSLLIFPEDSEDGYEEEIKKFHSGFVYLAQKYYQVKEKHIPIIPLYYHKEKAEVRVGKQYFLKDFKSTDHRSLISDFFKNVINELGYN</sequence>
<reference evidence="3 4" key="1">
    <citation type="submission" date="2020-04" db="EMBL/GenBank/DDBJ databases">
        <authorList>
            <person name="Zheng R.K."/>
            <person name="Sun C.M."/>
        </authorList>
    </citation>
    <scope>NUCLEOTIDE SEQUENCE [LARGE SCALE GENOMIC DNA]</scope>
    <source>
        <strain evidence="4">zrk29</strain>
    </source>
</reference>
<feature type="transmembrane region" description="Helical" evidence="1">
    <location>
        <begin position="97"/>
        <end position="114"/>
    </location>
</feature>
<dbReference type="GO" id="GO:0016746">
    <property type="term" value="F:acyltransferase activity"/>
    <property type="evidence" value="ECO:0007669"/>
    <property type="project" value="InterPro"/>
</dbReference>
<organism evidence="3 4">
    <name type="scientific">Hujiaoplasma nucleasis</name>
    <dbReference type="NCBI Taxonomy" id="2725268"/>
    <lineage>
        <taxon>Bacteria</taxon>
        <taxon>Bacillati</taxon>
        <taxon>Mycoplasmatota</taxon>
        <taxon>Mollicutes</taxon>
        <taxon>Candidatus Izemoplasmatales</taxon>
        <taxon>Hujiaoplasmataceae</taxon>
        <taxon>Hujiaoplasma</taxon>
    </lineage>
</organism>
<name>A0A7L6N0L5_9MOLU</name>
<evidence type="ECO:0000313" key="4">
    <source>
        <dbReference type="Proteomes" id="UP000512167"/>
    </source>
</evidence>
<keyword evidence="1" id="KW-1133">Transmembrane helix</keyword>
<feature type="domain" description="Phospholipid/glycerol acyltransferase" evidence="2">
    <location>
        <begin position="41"/>
        <end position="192"/>
    </location>
</feature>
<keyword evidence="1" id="KW-0812">Transmembrane</keyword>
<accession>A0A7L6N0L5</accession>
<dbReference type="SUPFAM" id="SSF69593">
    <property type="entry name" value="Glycerol-3-phosphate (1)-acyltransferase"/>
    <property type="match status" value="1"/>
</dbReference>
<dbReference type="InterPro" id="IPR002123">
    <property type="entry name" value="Plipid/glycerol_acylTrfase"/>
</dbReference>
<gene>
    <name evidence="3" type="ORF">HF295_02520</name>
</gene>